<dbReference type="PROSITE" id="PS51257">
    <property type="entry name" value="PROKAR_LIPOPROTEIN"/>
    <property type="match status" value="1"/>
</dbReference>
<keyword evidence="3" id="KW-0449">Lipoprotein</keyword>
<feature type="signal peptide" evidence="2">
    <location>
        <begin position="1"/>
        <end position="24"/>
    </location>
</feature>
<keyword evidence="2" id="KW-0732">Signal</keyword>
<comment type="caution">
    <text evidence="3">The sequence shown here is derived from an EMBL/GenBank/DDBJ whole genome shotgun (WGS) entry which is preliminary data.</text>
</comment>
<feature type="compositionally biased region" description="Low complexity" evidence="1">
    <location>
        <begin position="140"/>
        <end position="164"/>
    </location>
</feature>
<dbReference type="InterPro" id="IPR053196">
    <property type="entry name" value="Lipoprotein_YbaY-like"/>
</dbReference>
<sequence>MIARRTFIATAAAVLAVSAVGACATRANSVDGTVSYRERLILPADSQVVVRLEDVTKGQAYPAVVTEQRIVPQSAAVTRFSLPYRPGDINPAGTYVVTAWIEQGGRVLFRNAKLYQVLTKTAPMTGINIELEQVTAQFMPSAPAGSSSTTTSTTTTTTGTPPGTYIVQPAPQQPGTYVVQPAPAAPPPGTVILQPIH</sequence>
<evidence type="ECO:0000313" key="4">
    <source>
        <dbReference type="Proteomes" id="UP001595711"/>
    </source>
</evidence>
<keyword evidence="4" id="KW-1185">Reference proteome</keyword>
<dbReference type="PANTHER" id="PTHR38013:SF1">
    <property type="entry name" value="GLYCOPROTEIN_POLYSACCHARIDE METABOLISM"/>
    <property type="match status" value="1"/>
</dbReference>
<dbReference type="InterPro" id="IPR006311">
    <property type="entry name" value="TAT_signal"/>
</dbReference>
<dbReference type="RefSeq" id="WP_379721099.1">
    <property type="nucleotide sequence ID" value="NZ_JBHRYJ010000001.1"/>
</dbReference>
<dbReference type="InterPro" id="IPR039366">
    <property type="entry name" value="Pilotin"/>
</dbReference>
<evidence type="ECO:0000313" key="3">
    <source>
        <dbReference type="EMBL" id="MFC3674327.1"/>
    </source>
</evidence>
<dbReference type="EMBL" id="JBHRYJ010000001">
    <property type="protein sequence ID" value="MFC3674327.1"/>
    <property type="molecule type" value="Genomic_DNA"/>
</dbReference>
<organism evidence="3 4">
    <name type="scientific">Ferrovibrio xuzhouensis</name>
    <dbReference type="NCBI Taxonomy" id="1576914"/>
    <lineage>
        <taxon>Bacteria</taxon>
        <taxon>Pseudomonadati</taxon>
        <taxon>Pseudomonadota</taxon>
        <taxon>Alphaproteobacteria</taxon>
        <taxon>Rhodospirillales</taxon>
        <taxon>Rhodospirillaceae</taxon>
        <taxon>Ferrovibrio</taxon>
    </lineage>
</organism>
<dbReference type="Pfam" id="PF09619">
    <property type="entry name" value="YscW"/>
    <property type="match status" value="1"/>
</dbReference>
<gene>
    <name evidence="3" type="ORF">ACFOOQ_02155</name>
</gene>
<evidence type="ECO:0000256" key="1">
    <source>
        <dbReference type="SAM" id="MobiDB-lite"/>
    </source>
</evidence>
<reference evidence="4" key="1">
    <citation type="journal article" date="2019" name="Int. J. Syst. Evol. Microbiol.">
        <title>The Global Catalogue of Microorganisms (GCM) 10K type strain sequencing project: providing services to taxonomists for standard genome sequencing and annotation.</title>
        <authorList>
            <consortium name="The Broad Institute Genomics Platform"/>
            <consortium name="The Broad Institute Genome Sequencing Center for Infectious Disease"/>
            <person name="Wu L."/>
            <person name="Ma J."/>
        </authorList>
    </citation>
    <scope>NUCLEOTIDE SEQUENCE [LARGE SCALE GENOMIC DNA]</scope>
    <source>
        <strain evidence="4">KCTC 42182</strain>
    </source>
</reference>
<evidence type="ECO:0000256" key="2">
    <source>
        <dbReference type="SAM" id="SignalP"/>
    </source>
</evidence>
<dbReference type="Proteomes" id="UP001595711">
    <property type="component" value="Unassembled WGS sequence"/>
</dbReference>
<accession>A0ABV7VB63</accession>
<feature type="region of interest" description="Disordered" evidence="1">
    <location>
        <begin position="140"/>
        <end position="175"/>
    </location>
</feature>
<dbReference type="PANTHER" id="PTHR38013">
    <property type="entry name" value="GLYCOPROTEIN/POLYSACCHARIDE METABOLISM"/>
    <property type="match status" value="1"/>
</dbReference>
<protein>
    <submittedName>
        <fullName evidence="3">YbaY family lipoprotein</fullName>
    </submittedName>
</protein>
<feature type="chain" id="PRO_5045534301" evidence="2">
    <location>
        <begin position="25"/>
        <end position="197"/>
    </location>
</feature>
<name>A0ABV7VB63_9PROT</name>
<proteinExistence type="predicted"/>
<dbReference type="PROSITE" id="PS51318">
    <property type="entry name" value="TAT"/>
    <property type="match status" value="1"/>
</dbReference>